<protein>
    <submittedName>
        <fullName evidence="2">Pyruvyl transferase EpsO</fullName>
    </submittedName>
</protein>
<evidence type="ECO:0000313" key="2">
    <source>
        <dbReference type="EMBL" id="SDD58191.1"/>
    </source>
</evidence>
<gene>
    <name evidence="2" type="ORF">SAMN05216410_3562</name>
</gene>
<evidence type="ECO:0000259" key="1">
    <source>
        <dbReference type="Pfam" id="PF04230"/>
    </source>
</evidence>
<proteinExistence type="predicted"/>
<organism evidence="2 3">
    <name type="scientific">Sanguibacter gelidistatuariae</name>
    <dbReference type="NCBI Taxonomy" id="1814289"/>
    <lineage>
        <taxon>Bacteria</taxon>
        <taxon>Bacillati</taxon>
        <taxon>Actinomycetota</taxon>
        <taxon>Actinomycetes</taxon>
        <taxon>Micrococcales</taxon>
        <taxon>Sanguibacteraceae</taxon>
        <taxon>Sanguibacter</taxon>
    </lineage>
</organism>
<keyword evidence="3" id="KW-1185">Reference proteome</keyword>
<name>A0A1G6VXB0_9MICO</name>
<sequence length="266" mass="29547">MLVNGGGNLGDLYAGQQGTRLEILRSLRDNRIIQLPQSIHFANPENAQAMAQLISEHGGFELMVRERKSLRLAKDLLGLDATLSPDHALALGSLDGSHAPTRSVLWLARRPGDPEYVPYDEPSDARVTRMEWLEGVSDSERDWDRRGRLALRFNGAAKNRRLRGPESRLWKTRAAYRALSMTYPVLARRWVARGVGILTDAEVVITDKLHGHIMCVLLGKEHIVLDNSYGKVSGTLDAWTGTLPGVHRATDGRDAMEQAVAILESR</sequence>
<keyword evidence="2" id="KW-0808">Transferase</keyword>
<dbReference type="Proteomes" id="UP000199039">
    <property type="component" value="Unassembled WGS sequence"/>
</dbReference>
<dbReference type="AlphaFoldDB" id="A0A1G6VXB0"/>
<dbReference type="STRING" id="1814289.SAMN05216410_3562"/>
<dbReference type="EMBL" id="FMYH01000008">
    <property type="protein sequence ID" value="SDD58191.1"/>
    <property type="molecule type" value="Genomic_DNA"/>
</dbReference>
<feature type="domain" description="Polysaccharide pyruvyl transferase" evidence="1">
    <location>
        <begin position="2"/>
        <end position="229"/>
    </location>
</feature>
<evidence type="ECO:0000313" key="3">
    <source>
        <dbReference type="Proteomes" id="UP000199039"/>
    </source>
</evidence>
<reference evidence="2 3" key="1">
    <citation type="submission" date="2016-09" db="EMBL/GenBank/DDBJ databases">
        <authorList>
            <person name="Capua I."/>
            <person name="De Benedictis P."/>
            <person name="Joannis T."/>
            <person name="Lombin L.H."/>
            <person name="Cattoli G."/>
        </authorList>
    </citation>
    <scope>NUCLEOTIDE SEQUENCE [LARGE SCALE GENOMIC DNA]</scope>
    <source>
        <strain evidence="2 3">ISLP-3</strain>
    </source>
</reference>
<dbReference type="Pfam" id="PF04230">
    <property type="entry name" value="PS_pyruv_trans"/>
    <property type="match status" value="1"/>
</dbReference>
<dbReference type="InterPro" id="IPR007345">
    <property type="entry name" value="Polysacch_pyruvyl_Trfase"/>
</dbReference>
<accession>A0A1G6VXB0</accession>
<dbReference type="GO" id="GO:0016740">
    <property type="term" value="F:transferase activity"/>
    <property type="evidence" value="ECO:0007669"/>
    <property type="project" value="UniProtKB-KW"/>
</dbReference>